<organism evidence="2 3">
    <name type="scientific">Somion occarium</name>
    <dbReference type="NCBI Taxonomy" id="3059160"/>
    <lineage>
        <taxon>Eukaryota</taxon>
        <taxon>Fungi</taxon>
        <taxon>Dikarya</taxon>
        <taxon>Basidiomycota</taxon>
        <taxon>Agaricomycotina</taxon>
        <taxon>Agaricomycetes</taxon>
        <taxon>Polyporales</taxon>
        <taxon>Cerrenaceae</taxon>
        <taxon>Somion</taxon>
    </lineage>
</organism>
<evidence type="ECO:0000313" key="3">
    <source>
        <dbReference type="Proteomes" id="UP001497453"/>
    </source>
</evidence>
<name>A0ABP1CWW7_9APHY</name>
<sequence>MSTCVFSLGQDRQRGTLPPVSVGAQDSQRIWDSPHIGLAERMHTASGISGIQATGHHHCKCGCRYLLIISTEEETEEERTALRLDRSLSIHSRRKDSSPFSAASRLPSDVQQCRCRQFLG</sequence>
<feature type="region of interest" description="Disordered" evidence="1">
    <location>
        <begin position="88"/>
        <end position="110"/>
    </location>
</feature>
<gene>
    <name evidence="2" type="ORF">GFSPODELE1_LOCUS3018</name>
</gene>
<accession>A0ABP1CWW7</accession>
<evidence type="ECO:0000256" key="1">
    <source>
        <dbReference type="SAM" id="MobiDB-lite"/>
    </source>
</evidence>
<dbReference type="Proteomes" id="UP001497453">
    <property type="component" value="Chromosome 2"/>
</dbReference>
<protein>
    <submittedName>
        <fullName evidence="2">Uncharacterized protein</fullName>
    </submittedName>
</protein>
<proteinExistence type="predicted"/>
<reference evidence="3" key="1">
    <citation type="submission" date="2024-04" db="EMBL/GenBank/DDBJ databases">
        <authorList>
            <person name="Shaw F."/>
            <person name="Minotto A."/>
        </authorList>
    </citation>
    <scope>NUCLEOTIDE SEQUENCE [LARGE SCALE GENOMIC DNA]</scope>
</reference>
<keyword evidence="3" id="KW-1185">Reference proteome</keyword>
<evidence type="ECO:0000313" key="2">
    <source>
        <dbReference type="EMBL" id="CAL1700158.1"/>
    </source>
</evidence>
<dbReference type="EMBL" id="OZ037945">
    <property type="protein sequence ID" value="CAL1700158.1"/>
    <property type="molecule type" value="Genomic_DNA"/>
</dbReference>